<dbReference type="Proteomes" id="UP000494269">
    <property type="component" value="Unassembled WGS sequence"/>
</dbReference>
<reference evidence="1 2" key="1">
    <citation type="submission" date="2020-04" db="EMBL/GenBank/DDBJ databases">
        <authorList>
            <person name="De Canck E."/>
        </authorList>
    </citation>
    <scope>NUCLEOTIDE SEQUENCE [LARGE SCALE GENOMIC DNA]</scope>
    <source>
        <strain evidence="1 2">LMG 3441</strain>
    </source>
</reference>
<dbReference type="InterPro" id="IPR007833">
    <property type="entry name" value="Capsule_polysaccharide_synth"/>
</dbReference>
<dbReference type="CDD" id="cd16441">
    <property type="entry name" value="beta_Kdo_transferase_KpsS"/>
    <property type="match status" value="1"/>
</dbReference>
<evidence type="ECO:0000313" key="1">
    <source>
        <dbReference type="EMBL" id="CAB3669090.1"/>
    </source>
</evidence>
<keyword evidence="2" id="KW-1185">Reference proteome</keyword>
<dbReference type="EMBL" id="CADIJQ010000001">
    <property type="protein sequence ID" value="CAB3669090.1"/>
    <property type="molecule type" value="Genomic_DNA"/>
</dbReference>
<dbReference type="Pfam" id="PF05159">
    <property type="entry name" value="Capsule_synth"/>
    <property type="match status" value="1"/>
</dbReference>
<dbReference type="AlphaFoldDB" id="A0A6S6ZZK9"/>
<gene>
    <name evidence="1" type="ORF">LMG3441_00973</name>
</gene>
<protein>
    <submittedName>
        <fullName evidence="1">Uncharacterized protein</fullName>
    </submittedName>
</protein>
<dbReference type="GO" id="GO:0000271">
    <property type="term" value="P:polysaccharide biosynthetic process"/>
    <property type="evidence" value="ECO:0007669"/>
    <property type="project" value="InterPro"/>
</dbReference>
<accession>A0A6S6ZZK9</accession>
<proteinExistence type="predicted"/>
<name>A0A6S6ZZK9_9BURK</name>
<dbReference type="GO" id="GO:0015774">
    <property type="term" value="P:polysaccharide transport"/>
    <property type="evidence" value="ECO:0007669"/>
    <property type="project" value="InterPro"/>
</dbReference>
<sequence length="432" mass="49302">MTSVQRFLFLQGVCSPFFRRLGHALRDAGHYVRKVNFTVGDRIYWRAGNTVSYRGPMSQLSDFYRQEFDIHGISDIILFGDCRPVHRPAIELAQQRGIRVHVYEEGYFRPYWITLERDGVNANSRLPRDPDWYRTEARHLPHFENGRSFKTPFWKRAAYDVGYNFWAGLNPVLHRGVKSHVPYSPLTEYLGYLRRGMRVKVLERQSRRIEAKLIAEAAQHPYFLLPLQLDSDAQIVHHSPFESMTDAMYQVLDSFAKATPSRYRLAVKIHPLDPGIVDYETLLKQRTRELGIADRVFFLESGNLPALLTHTTGVVTVNSTVGSSALIHGRATIALGWAIYALAGLTFQGELDEFWTDHTLPDTKLFHNFRDSVIFHTQLNGGFYSAQSIEMAVENSLKRLIVDADPATMHDLSPSEIMISMRATAAASSKPN</sequence>
<organism evidence="1 2">
    <name type="scientific">Achromobacter kerstersii</name>
    <dbReference type="NCBI Taxonomy" id="1353890"/>
    <lineage>
        <taxon>Bacteria</taxon>
        <taxon>Pseudomonadati</taxon>
        <taxon>Pseudomonadota</taxon>
        <taxon>Betaproteobacteria</taxon>
        <taxon>Burkholderiales</taxon>
        <taxon>Alcaligenaceae</taxon>
        <taxon>Achromobacter</taxon>
    </lineage>
</organism>
<evidence type="ECO:0000313" key="2">
    <source>
        <dbReference type="Proteomes" id="UP000494269"/>
    </source>
</evidence>